<evidence type="ECO:0000256" key="9">
    <source>
        <dbReference type="ARBA" id="ARBA00023180"/>
    </source>
</evidence>
<reference evidence="15 16" key="1">
    <citation type="journal article" date="2022" name="Allergy">
        <title>Genome assembly and annotation of Periplaneta americana reveal a comprehensive cockroach allergen profile.</title>
        <authorList>
            <person name="Wang L."/>
            <person name="Xiong Q."/>
            <person name="Saelim N."/>
            <person name="Wang L."/>
            <person name="Nong W."/>
            <person name="Wan A.T."/>
            <person name="Shi M."/>
            <person name="Liu X."/>
            <person name="Cao Q."/>
            <person name="Hui J.H.L."/>
            <person name="Sookrung N."/>
            <person name="Leung T.F."/>
            <person name="Tungtrongchitr A."/>
            <person name="Tsui S.K.W."/>
        </authorList>
    </citation>
    <scope>NUCLEOTIDE SEQUENCE [LARGE SCALE GENOMIC DNA]</scope>
    <source>
        <strain evidence="15">PWHHKU_190912</strain>
    </source>
</reference>
<protein>
    <recommendedName>
        <fullName evidence="14">Ionotropic glutamate receptor L-glutamate and glycine-binding domain-containing protein</fullName>
    </recommendedName>
</protein>
<feature type="transmembrane region" description="Helical" evidence="12">
    <location>
        <begin position="402"/>
        <end position="420"/>
    </location>
</feature>
<name>A0ABQ8TS32_PERAM</name>
<comment type="subcellular location">
    <subcellularLocation>
        <location evidence="1">Cell membrane</location>
        <topology evidence="1">Multi-pass membrane protein</topology>
    </subcellularLocation>
</comment>
<evidence type="ECO:0000256" key="3">
    <source>
        <dbReference type="ARBA" id="ARBA00022475"/>
    </source>
</evidence>
<dbReference type="EMBL" id="JAJSOF020000003">
    <property type="protein sequence ID" value="KAJ4448666.1"/>
    <property type="molecule type" value="Genomic_DNA"/>
</dbReference>
<evidence type="ECO:0000256" key="13">
    <source>
        <dbReference type="SAM" id="SignalP"/>
    </source>
</evidence>
<keyword evidence="8" id="KW-0675">Receptor</keyword>
<keyword evidence="11" id="KW-0407">Ion channel</keyword>
<feature type="transmembrane region" description="Helical" evidence="12">
    <location>
        <begin position="622"/>
        <end position="644"/>
    </location>
</feature>
<evidence type="ECO:0000256" key="11">
    <source>
        <dbReference type="ARBA" id="ARBA00023303"/>
    </source>
</evidence>
<evidence type="ECO:0000256" key="10">
    <source>
        <dbReference type="ARBA" id="ARBA00023286"/>
    </source>
</evidence>
<gene>
    <name evidence="15" type="ORF">ANN_00056</name>
</gene>
<evidence type="ECO:0000256" key="8">
    <source>
        <dbReference type="ARBA" id="ARBA00023170"/>
    </source>
</evidence>
<keyword evidence="16" id="KW-1185">Reference proteome</keyword>
<evidence type="ECO:0000256" key="5">
    <source>
        <dbReference type="ARBA" id="ARBA00022989"/>
    </source>
</evidence>
<evidence type="ECO:0000313" key="16">
    <source>
        <dbReference type="Proteomes" id="UP001148838"/>
    </source>
</evidence>
<dbReference type="InterPro" id="IPR052192">
    <property type="entry name" value="Insect_Ionotropic_Sensory_Rcpt"/>
</dbReference>
<evidence type="ECO:0000256" key="6">
    <source>
        <dbReference type="ARBA" id="ARBA00023065"/>
    </source>
</evidence>
<keyword evidence="3" id="KW-1003">Cell membrane</keyword>
<dbReference type="SUPFAM" id="SSF53850">
    <property type="entry name" value="Periplasmic binding protein-like II"/>
    <property type="match status" value="1"/>
</dbReference>
<evidence type="ECO:0000256" key="4">
    <source>
        <dbReference type="ARBA" id="ARBA00022692"/>
    </source>
</evidence>
<dbReference type="PANTHER" id="PTHR42643:SF30">
    <property type="entry name" value="IONOTROPIC RECEPTOR 40A-RELATED"/>
    <property type="match status" value="1"/>
</dbReference>
<comment type="caution">
    <text evidence="15">The sequence shown here is derived from an EMBL/GenBank/DDBJ whole genome shotgun (WGS) entry which is preliminary data.</text>
</comment>
<keyword evidence="5 12" id="KW-1133">Transmembrane helix</keyword>
<feature type="domain" description="Ionotropic glutamate receptor L-glutamate and glycine-binding" evidence="14">
    <location>
        <begin position="244"/>
        <end position="344"/>
    </location>
</feature>
<dbReference type="Proteomes" id="UP001148838">
    <property type="component" value="Unassembled WGS sequence"/>
</dbReference>
<keyword evidence="10" id="KW-1071">Ligand-gated ion channel</keyword>
<keyword evidence="9" id="KW-0325">Glycoprotein</keyword>
<evidence type="ECO:0000256" key="2">
    <source>
        <dbReference type="ARBA" id="ARBA00022448"/>
    </source>
</evidence>
<feature type="transmembrane region" description="Helical" evidence="12">
    <location>
        <begin position="371"/>
        <end position="390"/>
    </location>
</feature>
<evidence type="ECO:0000256" key="12">
    <source>
        <dbReference type="SAM" id="Phobius"/>
    </source>
</evidence>
<dbReference type="Gene3D" id="3.40.190.10">
    <property type="entry name" value="Periplasmic binding protein-like II"/>
    <property type="match status" value="1"/>
</dbReference>
<sequence length="657" mass="74882">MLRKVDFVTEKFCTGMLLLLLVTIFSTSSSEEFSVVKCVTSIVERYVESDSVLVLSFQQDRISTDNCELQNYKQLLNKRNILDIKRQENSVTVFLENIHNLMKWSVVTLQPEDTVQNFGTLQQNMNIIWLFGDFYEVELDNFSKYWNPRSRFIVVADKSKHVRGILVKLSDLKILNVVVLVEVKRNKFYVFTWSPYEHPWGNCGKMNEVVVLDECNAREEGYFVKNSSLFDPKVPRDLLGCPLVVSMFHQEPHAMLSKEKCDSAPRMFADGSDVRLLGFIARSLNVSVVFRPPSAEMWGERHSNGTWTGVFGNLYYGKAQLAMTATMLTLERAMYFDYTVPYDATRLVWAVPRARQFPRWAALSRVYAPSMWLSLTAALLVSTLLVYFLATGFGTEHPVYSSLTGCFCVNWAALLGVGVASMPCSLSLRIFFTMWLAFSLAVNTVFQTYDTSYLVDPGLQRQISSTDDILESGLECSIHPSIVPYLETHPRHSMAAILRRHTDCRDIAHCAQRVAQDGDVATVVSDVTAKYLNTYSTLDSDGKPLLYTLDAEAIVFNYFTIYLPRGSFLLDRISHLIRVSQESGLIPHFWTDILAQSRIKTARMRISSPLDYLTLCLSHLQAAFVLLLVGFSLSLVAFVAEMLYYRPRKIRRKVELY</sequence>
<organism evidence="15 16">
    <name type="scientific">Periplaneta americana</name>
    <name type="common">American cockroach</name>
    <name type="synonym">Blatta americana</name>
    <dbReference type="NCBI Taxonomy" id="6978"/>
    <lineage>
        <taxon>Eukaryota</taxon>
        <taxon>Metazoa</taxon>
        <taxon>Ecdysozoa</taxon>
        <taxon>Arthropoda</taxon>
        <taxon>Hexapoda</taxon>
        <taxon>Insecta</taxon>
        <taxon>Pterygota</taxon>
        <taxon>Neoptera</taxon>
        <taxon>Polyneoptera</taxon>
        <taxon>Dictyoptera</taxon>
        <taxon>Blattodea</taxon>
        <taxon>Blattoidea</taxon>
        <taxon>Blattidae</taxon>
        <taxon>Blattinae</taxon>
        <taxon>Periplaneta</taxon>
    </lineage>
</organism>
<dbReference type="Gene3D" id="1.10.287.70">
    <property type="match status" value="1"/>
</dbReference>
<evidence type="ECO:0000313" key="15">
    <source>
        <dbReference type="EMBL" id="KAJ4448666.1"/>
    </source>
</evidence>
<keyword evidence="2" id="KW-0813">Transport</keyword>
<keyword evidence="4 12" id="KW-0812">Transmembrane</keyword>
<evidence type="ECO:0000256" key="7">
    <source>
        <dbReference type="ARBA" id="ARBA00023136"/>
    </source>
</evidence>
<dbReference type="Pfam" id="PF10613">
    <property type="entry name" value="Lig_chan-Glu_bd"/>
    <property type="match status" value="1"/>
</dbReference>
<feature type="chain" id="PRO_5046969904" description="Ionotropic glutamate receptor L-glutamate and glycine-binding domain-containing protein" evidence="13">
    <location>
        <begin position="31"/>
        <end position="657"/>
    </location>
</feature>
<evidence type="ECO:0000256" key="1">
    <source>
        <dbReference type="ARBA" id="ARBA00004651"/>
    </source>
</evidence>
<keyword evidence="13" id="KW-0732">Signal</keyword>
<evidence type="ECO:0000259" key="14">
    <source>
        <dbReference type="Pfam" id="PF10613"/>
    </source>
</evidence>
<dbReference type="PANTHER" id="PTHR42643">
    <property type="entry name" value="IONOTROPIC RECEPTOR 20A-RELATED"/>
    <property type="match status" value="1"/>
</dbReference>
<accession>A0ABQ8TS32</accession>
<dbReference type="InterPro" id="IPR019594">
    <property type="entry name" value="Glu/Gly-bd"/>
</dbReference>
<keyword evidence="7 12" id="KW-0472">Membrane</keyword>
<proteinExistence type="predicted"/>
<keyword evidence="6" id="KW-0406">Ion transport</keyword>
<feature type="signal peptide" evidence="13">
    <location>
        <begin position="1"/>
        <end position="30"/>
    </location>
</feature>